<sequence>MIQVFSTSSMEAAKQMWQLQQAAYRVEAELIGWAELPPLRETVEELMGSDEIYIAYLEEGELAGALSYKKINSQLDIHKMIVNPSHFRRGIARQLLNHLENSHTDVNTIIVSTGARNEPAVQLYLRQGYEWTDSKEVAPGLELAFFQKRL</sequence>
<feature type="domain" description="N-acetyltransferase" evidence="3">
    <location>
        <begin position="3"/>
        <end position="148"/>
    </location>
</feature>
<dbReference type="RefSeq" id="WP_203356618.1">
    <property type="nucleotide sequence ID" value="NZ_CP069127.1"/>
</dbReference>
<keyword evidence="1" id="KW-0808">Transferase</keyword>
<keyword evidence="5" id="KW-1185">Reference proteome</keyword>
<evidence type="ECO:0000313" key="5">
    <source>
        <dbReference type="Proteomes" id="UP000596248"/>
    </source>
</evidence>
<dbReference type="CDD" id="cd04301">
    <property type="entry name" value="NAT_SF"/>
    <property type="match status" value="1"/>
</dbReference>
<name>A0ABX7FTQ4_BRECH</name>
<dbReference type="SUPFAM" id="SSF55729">
    <property type="entry name" value="Acyl-CoA N-acyltransferases (Nat)"/>
    <property type="match status" value="1"/>
</dbReference>
<dbReference type="PROSITE" id="PS51186">
    <property type="entry name" value="GNAT"/>
    <property type="match status" value="1"/>
</dbReference>
<dbReference type="Gene3D" id="3.40.630.30">
    <property type="match status" value="1"/>
</dbReference>
<dbReference type="EMBL" id="CP069127">
    <property type="protein sequence ID" value="QRG69631.1"/>
    <property type="molecule type" value="Genomic_DNA"/>
</dbReference>
<reference evidence="4 5" key="1">
    <citation type="submission" date="2021-01" db="EMBL/GenBank/DDBJ databases">
        <title>Identification of strong promoters based on the transcriptome of Brevibacillus choshinensis.</title>
        <authorList>
            <person name="Yao D."/>
            <person name="Zhang K."/>
            <person name="Wu J."/>
        </authorList>
    </citation>
    <scope>NUCLEOTIDE SEQUENCE [LARGE SCALE GENOMIC DNA]</scope>
    <source>
        <strain evidence="4 5">HPD31-SP3</strain>
    </source>
</reference>
<dbReference type="Pfam" id="PF00583">
    <property type="entry name" value="Acetyltransf_1"/>
    <property type="match status" value="1"/>
</dbReference>
<dbReference type="Proteomes" id="UP000596248">
    <property type="component" value="Chromosome"/>
</dbReference>
<protein>
    <submittedName>
        <fullName evidence="4">GNAT family N-acetyltransferase</fullName>
    </submittedName>
</protein>
<organism evidence="4 5">
    <name type="scientific">Brevibacillus choshinensis</name>
    <dbReference type="NCBI Taxonomy" id="54911"/>
    <lineage>
        <taxon>Bacteria</taxon>
        <taxon>Bacillati</taxon>
        <taxon>Bacillota</taxon>
        <taxon>Bacilli</taxon>
        <taxon>Bacillales</taxon>
        <taxon>Paenibacillaceae</taxon>
        <taxon>Brevibacillus</taxon>
    </lineage>
</organism>
<dbReference type="PANTHER" id="PTHR43800:SF1">
    <property type="entry name" value="PEPTIDYL-LYSINE N-ACETYLTRANSFERASE YJAB"/>
    <property type="match status" value="1"/>
</dbReference>
<evidence type="ECO:0000256" key="1">
    <source>
        <dbReference type="ARBA" id="ARBA00022679"/>
    </source>
</evidence>
<evidence type="ECO:0000259" key="3">
    <source>
        <dbReference type="PROSITE" id="PS51186"/>
    </source>
</evidence>
<keyword evidence="2" id="KW-0012">Acyltransferase</keyword>
<accession>A0ABX7FTQ4</accession>
<evidence type="ECO:0000313" key="4">
    <source>
        <dbReference type="EMBL" id="QRG69631.1"/>
    </source>
</evidence>
<proteinExistence type="predicted"/>
<gene>
    <name evidence="4" type="ORF">JNE38_11215</name>
</gene>
<dbReference type="InterPro" id="IPR016181">
    <property type="entry name" value="Acyl_CoA_acyltransferase"/>
</dbReference>
<dbReference type="InterPro" id="IPR000182">
    <property type="entry name" value="GNAT_dom"/>
</dbReference>
<evidence type="ECO:0000256" key="2">
    <source>
        <dbReference type="ARBA" id="ARBA00023315"/>
    </source>
</evidence>
<dbReference type="PANTHER" id="PTHR43800">
    <property type="entry name" value="PEPTIDYL-LYSINE N-ACETYLTRANSFERASE YJAB"/>
    <property type="match status" value="1"/>
</dbReference>